<accession>A0A8J5H986</accession>
<dbReference type="SUPFAM" id="SSF52540">
    <property type="entry name" value="P-loop containing nucleoside triphosphate hydrolases"/>
    <property type="match status" value="1"/>
</dbReference>
<reference evidence="13 14" key="1">
    <citation type="submission" date="2020-08" db="EMBL/GenBank/DDBJ databases">
        <title>Plant Genome Project.</title>
        <authorList>
            <person name="Zhang R.-G."/>
        </authorList>
    </citation>
    <scope>NUCLEOTIDE SEQUENCE [LARGE SCALE GENOMIC DNA]</scope>
    <source>
        <tissue evidence="13">Rhizome</tissue>
    </source>
</reference>
<dbReference type="InterPro" id="IPR041118">
    <property type="entry name" value="Rx_N"/>
</dbReference>
<keyword evidence="5" id="KW-0611">Plant defense</keyword>
<dbReference type="GO" id="GO:0051707">
    <property type="term" value="P:response to other organism"/>
    <property type="evidence" value="ECO:0007669"/>
    <property type="project" value="UniProtKB-ARBA"/>
</dbReference>
<evidence type="ECO:0000256" key="2">
    <source>
        <dbReference type="ARBA" id="ARBA00022614"/>
    </source>
</evidence>
<evidence type="ECO:0000256" key="1">
    <source>
        <dbReference type="ARBA" id="ARBA00008894"/>
    </source>
</evidence>
<dbReference type="InterPro" id="IPR032675">
    <property type="entry name" value="LRR_dom_sf"/>
</dbReference>
<evidence type="ECO:0000256" key="7">
    <source>
        <dbReference type="SAM" id="MobiDB-lite"/>
    </source>
</evidence>
<dbReference type="InterPro" id="IPR002182">
    <property type="entry name" value="NB-ARC"/>
</dbReference>
<feature type="region of interest" description="Disordered" evidence="7">
    <location>
        <begin position="1152"/>
        <end position="1177"/>
    </location>
</feature>
<feature type="domain" description="Disease resistance protein winged helix" evidence="10">
    <location>
        <begin position="424"/>
        <end position="492"/>
    </location>
</feature>
<gene>
    <name evidence="13" type="ORF">ZIOFF_022241</name>
</gene>
<dbReference type="Pfam" id="PF23598">
    <property type="entry name" value="LRR_14"/>
    <property type="match status" value="1"/>
</dbReference>
<dbReference type="PANTHER" id="PTHR36766">
    <property type="entry name" value="PLANT BROAD-SPECTRUM MILDEW RESISTANCE PROTEIN RPW8"/>
    <property type="match status" value="1"/>
</dbReference>
<evidence type="ECO:0000313" key="13">
    <source>
        <dbReference type="EMBL" id="KAG6518760.1"/>
    </source>
</evidence>
<keyword evidence="14" id="KW-1185">Reference proteome</keyword>
<feature type="domain" description="R13L1/DRL21-like LRR repeat region" evidence="12">
    <location>
        <begin position="703"/>
        <end position="835"/>
    </location>
</feature>
<dbReference type="InterPro" id="IPR027417">
    <property type="entry name" value="P-loop_NTPase"/>
</dbReference>
<evidence type="ECO:0000256" key="5">
    <source>
        <dbReference type="ARBA" id="ARBA00022821"/>
    </source>
</evidence>
<dbReference type="Gene3D" id="1.20.5.4130">
    <property type="match status" value="1"/>
</dbReference>
<dbReference type="Proteomes" id="UP000734854">
    <property type="component" value="Unassembled WGS sequence"/>
</dbReference>
<dbReference type="Gene3D" id="3.80.10.10">
    <property type="entry name" value="Ribonuclease Inhibitor"/>
    <property type="match status" value="3"/>
</dbReference>
<evidence type="ECO:0000256" key="4">
    <source>
        <dbReference type="ARBA" id="ARBA00022741"/>
    </source>
</evidence>
<dbReference type="GO" id="GO:0043531">
    <property type="term" value="F:ADP binding"/>
    <property type="evidence" value="ECO:0007669"/>
    <property type="project" value="InterPro"/>
</dbReference>
<keyword evidence="4" id="KW-0547">Nucleotide-binding</keyword>
<dbReference type="Gene3D" id="1.10.10.10">
    <property type="entry name" value="Winged helix-like DNA-binding domain superfamily/Winged helix DNA-binding domain"/>
    <property type="match status" value="1"/>
</dbReference>
<protein>
    <submittedName>
        <fullName evidence="13">Uncharacterized protein</fullName>
    </submittedName>
</protein>
<dbReference type="GO" id="GO:0006952">
    <property type="term" value="P:defense response"/>
    <property type="evidence" value="ECO:0007669"/>
    <property type="project" value="UniProtKB-KW"/>
</dbReference>
<evidence type="ECO:0000313" key="14">
    <source>
        <dbReference type="Proteomes" id="UP000734854"/>
    </source>
</evidence>
<dbReference type="Pfam" id="PF18052">
    <property type="entry name" value="Rx_N"/>
    <property type="match status" value="1"/>
</dbReference>
<evidence type="ECO:0000259" key="11">
    <source>
        <dbReference type="Pfam" id="PF23598"/>
    </source>
</evidence>
<keyword evidence="3" id="KW-0677">Repeat</keyword>
<dbReference type="AlphaFoldDB" id="A0A8J5H986"/>
<feature type="domain" description="Disease resistance N-terminal" evidence="9">
    <location>
        <begin position="16"/>
        <end position="96"/>
    </location>
</feature>
<keyword evidence="2" id="KW-0433">Leucine-rich repeat</keyword>
<dbReference type="InterPro" id="IPR056789">
    <property type="entry name" value="LRR_R13L1-DRL21"/>
</dbReference>
<dbReference type="FunFam" id="3.40.50.300:FF:001091">
    <property type="entry name" value="Probable disease resistance protein At1g61300"/>
    <property type="match status" value="1"/>
</dbReference>
<evidence type="ECO:0000259" key="8">
    <source>
        <dbReference type="Pfam" id="PF00931"/>
    </source>
</evidence>
<feature type="domain" description="Disease resistance R13L4/SHOC-2-like LRR" evidence="11">
    <location>
        <begin position="573"/>
        <end position="660"/>
    </location>
</feature>
<dbReference type="InterPro" id="IPR055414">
    <property type="entry name" value="LRR_R13L4/SHOC2-like"/>
</dbReference>
<evidence type="ECO:0000259" key="10">
    <source>
        <dbReference type="Pfam" id="PF23559"/>
    </source>
</evidence>
<proteinExistence type="inferred from homology"/>
<dbReference type="SUPFAM" id="SSF52058">
    <property type="entry name" value="L domain-like"/>
    <property type="match status" value="1"/>
</dbReference>
<dbReference type="PANTHER" id="PTHR36766:SF40">
    <property type="entry name" value="DISEASE RESISTANCE PROTEIN RGA3"/>
    <property type="match status" value="1"/>
</dbReference>
<sequence>MEFLTAVVPLLASNLAHMRQELQTVYGLHVELGRLQNSVSMIQAVLSEAQENEQSRNAVKHLLPELSQAAYEANDALDDVATEWQRCQLIKYASVRNFLAPVNPKREKFKREMGIRLREIENRLSYIASRCPLHNLHSGSPRLYGYQTTSLSPPRLLGREFDKQKLKELLIPLNEVTGSGVSVIPIFGMPGVGKTTLAQLVCNDESVKDHFELRLWVNVSRDFDLVRIMSTIIEFIDGFQCDLVTLSDLQNEITKKLSGKRCLLVLDDVWQESQEWERLKSFLYSADEGSKILVTTKSEQVAAFMATNSPPYHLEGLSRDDCWSLICQYAFARDPTATFALEGYRILAVSKCKGFPLAAIALGQRLFREADRSKWGAILRSNSSPLPLSSGLSGADGSIMDAFSLSYQNFPQYLKSCLAYFSMIPKGSEFEKDFIIQLWMAQSFIQTRGDEQVEDIANDYFDSLVQSSFLQYSRFDHKSHQHRYMVQDVFHECARCIAAEECSNMEPGLDLHVAASLRHLSVNYEQFAASFPWFQGHSYLYEEVYKCKGLQSLLLIGNSTNGPTMVVPDDLAKKLSSLRTLMLTNLCLNQLPESIGDLKHLRCLQLQNTSIKRLPESVSYLYNLQTLGLRNCYRLKELPKDTRNLLNLRHLDLHLDQNSRVSLAPEDTNTSGELRCMPPEIGSLTHLRTLPRFIVSTRPECGLSQLRYLNNLRGELAIERLDLVFGVGEAVEANLSSKEHIHRLELTWKYNNLTEAVAQSVGNDSRETILKYLRPHSNLREIGIVGYGGAMFPTWMGDSSFYNLETVQISQTYNCLNLPPLGQLPKLKYLFLKEMHGLKCMDCSLCGKNKTRFPALETLHLENMSGLQEWWGDDDCTLLSLRELRIKNCMALDQLRHKLPSLERLVIEASRNFVGLQDFPELKSLEVKTNDDWIWSSWPVMSLLPSLTLSGLQRRTLPFYVEGLSDFAVRHCSELQHLPKGLTELRELEHLEIENCKRLKYLPVGLRNMNSLTYLEVSDCPGLLCLPTDGFPANLRFLGISNCPELRQQCQGMGDQGWFDLQHGLRVWIDGRLNRHSVRPPMEAQAKEYKRDLVVDKLDYFGERRERWSTARSRSLPKSDLAADPSFPGSSACLERSCNLAANLVPEKALPSPATVEAGSDTSPGAQESVEPSGPVRLREKPNRDLLLLSSWAPLLFAFDIKGSSMALV</sequence>
<feature type="domain" description="NB-ARC" evidence="8">
    <location>
        <begin position="172"/>
        <end position="333"/>
    </location>
</feature>
<evidence type="ECO:0000256" key="6">
    <source>
        <dbReference type="ARBA" id="ARBA00022840"/>
    </source>
</evidence>
<comment type="similarity">
    <text evidence="1">Belongs to the disease resistance NB-LRR family.</text>
</comment>
<keyword evidence="6" id="KW-0067">ATP-binding</keyword>
<dbReference type="PRINTS" id="PR00364">
    <property type="entry name" value="DISEASERSIST"/>
</dbReference>
<dbReference type="Pfam" id="PF00931">
    <property type="entry name" value="NB-ARC"/>
    <property type="match status" value="1"/>
</dbReference>
<dbReference type="InterPro" id="IPR036388">
    <property type="entry name" value="WH-like_DNA-bd_sf"/>
</dbReference>
<evidence type="ECO:0000259" key="12">
    <source>
        <dbReference type="Pfam" id="PF25019"/>
    </source>
</evidence>
<dbReference type="Pfam" id="PF25019">
    <property type="entry name" value="LRR_R13L1-DRL21"/>
    <property type="match status" value="1"/>
</dbReference>
<dbReference type="GO" id="GO:0005524">
    <property type="term" value="F:ATP binding"/>
    <property type="evidence" value="ECO:0007669"/>
    <property type="project" value="UniProtKB-KW"/>
</dbReference>
<dbReference type="Pfam" id="PF23559">
    <property type="entry name" value="WHD_DRP"/>
    <property type="match status" value="1"/>
</dbReference>
<dbReference type="InterPro" id="IPR058922">
    <property type="entry name" value="WHD_DRP"/>
</dbReference>
<organism evidence="13 14">
    <name type="scientific">Zingiber officinale</name>
    <name type="common">Ginger</name>
    <name type="synonym">Amomum zingiber</name>
    <dbReference type="NCBI Taxonomy" id="94328"/>
    <lineage>
        <taxon>Eukaryota</taxon>
        <taxon>Viridiplantae</taxon>
        <taxon>Streptophyta</taxon>
        <taxon>Embryophyta</taxon>
        <taxon>Tracheophyta</taxon>
        <taxon>Spermatophyta</taxon>
        <taxon>Magnoliopsida</taxon>
        <taxon>Liliopsida</taxon>
        <taxon>Zingiberales</taxon>
        <taxon>Zingiberaceae</taxon>
        <taxon>Zingiber</taxon>
    </lineage>
</organism>
<dbReference type="EMBL" id="JACMSC010000006">
    <property type="protein sequence ID" value="KAG6518760.1"/>
    <property type="molecule type" value="Genomic_DNA"/>
</dbReference>
<name>A0A8J5H986_ZINOF</name>
<comment type="caution">
    <text evidence="13">The sequence shown here is derived from an EMBL/GenBank/DDBJ whole genome shotgun (WGS) entry which is preliminary data.</text>
</comment>
<dbReference type="Gene3D" id="3.40.50.300">
    <property type="entry name" value="P-loop containing nucleotide triphosphate hydrolases"/>
    <property type="match status" value="1"/>
</dbReference>
<evidence type="ECO:0000256" key="3">
    <source>
        <dbReference type="ARBA" id="ARBA00022737"/>
    </source>
</evidence>
<evidence type="ECO:0000259" key="9">
    <source>
        <dbReference type="Pfam" id="PF18052"/>
    </source>
</evidence>